<gene>
    <name evidence="6" type="ORF">C8D93_10962</name>
</gene>
<evidence type="ECO:0000259" key="5">
    <source>
        <dbReference type="PROSITE" id="PS50893"/>
    </source>
</evidence>
<dbReference type="CDD" id="cd03225">
    <property type="entry name" value="ABC_cobalt_CbiO_domain1"/>
    <property type="match status" value="1"/>
</dbReference>
<reference evidence="6 7" key="1">
    <citation type="submission" date="2018-04" db="EMBL/GenBank/DDBJ databases">
        <title>Genomic Encyclopedia of Type Strains, Phase IV (KMG-IV): sequencing the most valuable type-strain genomes for metagenomic binning, comparative biology and taxonomic classification.</title>
        <authorList>
            <person name="Goeker M."/>
        </authorList>
    </citation>
    <scope>NUCLEOTIDE SEQUENCE [LARGE SCALE GENOMIC DNA]</scope>
    <source>
        <strain evidence="6 7">DSM 104150</strain>
    </source>
</reference>
<feature type="domain" description="ABC transporter" evidence="5">
    <location>
        <begin position="11"/>
        <end position="233"/>
    </location>
</feature>
<keyword evidence="4 6" id="KW-0067">ATP-binding</keyword>
<dbReference type="Gene3D" id="3.40.50.300">
    <property type="entry name" value="P-loop containing nucleotide triphosphate hydrolases"/>
    <property type="match status" value="1"/>
</dbReference>
<keyword evidence="3" id="KW-0547">Nucleotide-binding</keyword>
<dbReference type="AlphaFoldDB" id="A0A318E5B2"/>
<dbReference type="PROSITE" id="PS50893">
    <property type="entry name" value="ABC_TRANSPORTER_2"/>
    <property type="match status" value="1"/>
</dbReference>
<dbReference type="InterPro" id="IPR003593">
    <property type="entry name" value="AAA+_ATPase"/>
</dbReference>
<evidence type="ECO:0000313" key="6">
    <source>
        <dbReference type="EMBL" id="PXV65683.1"/>
    </source>
</evidence>
<evidence type="ECO:0000256" key="4">
    <source>
        <dbReference type="ARBA" id="ARBA00022840"/>
    </source>
</evidence>
<dbReference type="InterPro" id="IPR027417">
    <property type="entry name" value="P-loop_NTPase"/>
</dbReference>
<dbReference type="InterPro" id="IPR017871">
    <property type="entry name" value="ABC_transporter-like_CS"/>
</dbReference>
<dbReference type="Proteomes" id="UP000248330">
    <property type="component" value="Unassembled WGS sequence"/>
</dbReference>
<protein>
    <submittedName>
        <fullName evidence="6">Cobalt/nickel transport system ATP-binding protein</fullName>
    </submittedName>
</protein>
<evidence type="ECO:0000256" key="1">
    <source>
        <dbReference type="ARBA" id="ARBA00005417"/>
    </source>
</evidence>
<name>A0A318E5B2_9GAMM</name>
<comment type="similarity">
    <text evidence="1">Belongs to the ABC transporter superfamily.</text>
</comment>
<dbReference type="PROSITE" id="PS00211">
    <property type="entry name" value="ABC_TRANSPORTER_1"/>
    <property type="match status" value="1"/>
</dbReference>
<dbReference type="PANTHER" id="PTHR43553:SF24">
    <property type="entry name" value="ENERGY-COUPLING FACTOR TRANSPORTER ATP-BINDING PROTEIN ECFA1"/>
    <property type="match status" value="1"/>
</dbReference>
<comment type="caution">
    <text evidence="6">The sequence shown here is derived from an EMBL/GenBank/DDBJ whole genome shotgun (WGS) entry which is preliminary data.</text>
</comment>
<dbReference type="InterPro" id="IPR050095">
    <property type="entry name" value="ECF_ABC_transporter_ATP-bd"/>
</dbReference>
<dbReference type="EMBL" id="QICN01000009">
    <property type="protein sequence ID" value="PXV65683.1"/>
    <property type="molecule type" value="Genomic_DNA"/>
</dbReference>
<dbReference type="RefSeq" id="WP_110266074.1">
    <property type="nucleotide sequence ID" value="NZ_CAWNXA010000009.1"/>
</dbReference>
<evidence type="ECO:0000256" key="3">
    <source>
        <dbReference type="ARBA" id="ARBA00022741"/>
    </source>
</evidence>
<dbReference type="InterPro" id="IPR003439">
    <property type="entry name" value="ABC_transporter-like_ATP-bd"/>
</dbReference>
<proteinExistence type="inferred from homology"/>
<accession>A0A318E5B2</accession>
<sequence length="233" mass="25273">MNDPAIQVPLIRVRNLAFRYHAGRPLLEGVLFELRAGERLGVSGANGSGKSSLLQLLMGLERPAAGTVELFGHLCRDEVDFRPLRGRIGLLFQDADDQLFCPTVEEDVAFGPLNQGYSHAQVRGIVARTLADLGLAHLAQRPTHQLSGGEKRAVALAGVLAMQPDVLLLDEPTTCLDEDAQARVTRLLLGLPQAMVIVSHDPHFLRCVASRTLLLRDGALCAMPVVRPVLRSV</sequence>
<evidence type="ECO:0000313" key="7">
    <source>
        <dbReference type="Proteomes" id="UP000248330"/>
    </source>
</evidence>
<dbReference type="PANTHER" id="PTHR43553">
    <property type="entry name" value="HEAVY METAL TRANSPORTER"/>
    <property type="match status" value="1"/>
</dbReference>
<keyword evidence="7" id="KW-1185">Reference proteome</keyword>
<organism evidence="6 7">
    <name type="scientific">Sinimarinibacterium flocculans</name>
    <dbReference type="NCBI Taxonomy" id="985250"/>
    <lineage>
        <taxon>Bacteria</taxon>
        <taxon>Pseudomonadati</taxon>
        <taxon>Pseudomonadota</taxon>
        <taxon>Gammaproteobacteria</taxon>
        <taxon>Nevskiales</taxon>
        <taxon>Nevskiaceae</taxon>
        <taxon>Sinimarinibacterium</taxon>
    </lineage>
</organism>
<dbReference type="SUPFAM" id="SSF52540">
    <property type="entry name" value="P-loop containing nucleoside triphosphate hydrolases"/>
    <property type="match status" value="1"/>
</dbReference>
<dbReference type="GO" id="GO:0043190">
    <property type="term" value="C:ATP-binding cassette (ABC) transporter complex"/>
    <property type="evidence" value="ECO:0007669"/>
    <property type="project" value="TreeGrafter"/>
</dbReference>
<keyword evidence="2" id="KW-0813">Transport</keyword>
<dbReference type="OrthoDB" id="9780942at2"/>
<evidence type="ECO:0000256" key="2">
    <source>
        <dbReference type="ARBA" id="ARBA00022448"/>
    </source>
</evidence>
<dbReference type="SMART" id="SM00382">
    <property type="entry name" value="AAA"/>
    <property type="match status" value="1"/>
</dbReference>
<dbReference type="GO" id="GO:0005524">
    <property type="term" value="F:ATP binding"/>
    <property type="evidence" value="ECO:0007669"/>
    <property type="project" value="UniProtKB-KW"/>
</dbReference>
<dbReference type="InterPro" id="IPR015856">
    <property type="entry name" value="ABC_transpr_CbiO/EcfA_su"/>
</dbReference>
<dbReference type="GO" id="GO:0042626">
    <property type="term" value="F:ATPase-coupled transmembrane transporter activity"/>
    <property type="evidence" value="ECO:0007669"/>
    <property type="project" value="TreeGrafter"/>
</dbReference>
<dbReference type="Pfam" id="PF00005">
    <property type="entry name" value="ABC_tran"/>
    <property type="match status" value="1"/>
</dbReference>
<dbReference type="GO" id="GO:0016887">
    <property type="term" value="F:ATP hydrolysis activity"/>
    <property type="evidence" value="ECO:0007669"/>
    <property type="project" value="InterPro"/>
</dbReference>